<dbReference type="Gene3D" id="2.120.10.30">
    <property type="entry name" value="TolB, C-terminal domain"/>
    <property type="match status" value="1"/>
</dbReference>
<keyword evidence="10" id="KW-1133">Transmembrane helix</keyword>
<evidence type="ECO:0000256" key="9">
    <source>
        <dbReference type="ARBA" id="ARBA00022824"/>
    </source>
</evidence>
<comment type="similarity">
    <text evidence="3">Belongs to the malectin family.</text>
</comment>
<keyword evidence="6" id="KW-0812">Transmembrane</keyword>
<dbReference type="InterPro" id="IPR031549">
    <property type="entry name" value="ASH"/>
</dbReference>
<dbReference type="Pfam" id="PF11721">
    <property type="entry name" value="Malectin"/>
    <property type="match status" value="2"/>
</dbReference>
<keyword evidence="13" id="KW-0119">Carbohydrate metabolism</keyword>
<gene>
    <name evidence="17" type="ORF">GCM10023184_40080</name>
</gene>
<feature type="domain" description="PKD/Chitinase" evidence="16">
    <location>
        <begin position="1534"/>
        <end position="1623"/>
    </location>
</feature>
<dbReference type="InterPro" id="IPR028974">
    <property type="entry name" value="TSP_type-3_rpt"/>
</dbReference>
<sequence length="1992" mass="206861">MSRQSFVKTFGFFRILSALLLCSFSAQAQQFSFSSSGLKMNTATVFNPTSIQFGPDGRLYVSEQAGWIRIYTIRKNGPNNYEVTGFQTIGLINQIPNHNDDGSVNTTVTKRQVTGILVKGTAANPVIYVSSSDSRIGGPSGETNLDTNSGIISMLTWDGTKWVKVDLVRGLPRSEENHAVNGMQIDDVTNTMFIAVGGHTNAGAPSTNFAYTTEYALSAAILSVNLNAIMAMPTKGTGNTAYKYDLPTLDDPTRANNADGTDVGDPFGGNDGLNQAMVVQGGPVQIYSGGWRNCYDLVLTKSRKLYAVDNGANQGWGGYPANEGASATNNYVQGEPGSTTASANHPQVNNLDNFHYIGAIDNYTPGAFYAGHPTPIRANPAGAGLYTHDGTTGVFRTSKTGTNPLPANWPPVPVSMADPREGFFKMPGTGDGAQLTFKSSTNGIAEYTASAFGGALKGHLLAAEYNGDIALIKLTADGTDVLNARNSVTKLNEEPVFASNFGSTPLDLVAQGDNDPFPGTVWALTYGADAIVIFEPQENNACTGANNTSDEDGDGYTNADELANGSNPCSGSSKPADFDGDKVSDLNDADDDNDGINDTADLFAIDASNGRTTTLPVTYNLFNNDPGKGFFGLGFNGLMSNGSTNYRDQFNGDNLVAGGAVGAFSVVSVSAGDALGALNTQQNGFQFGVQTGGLPFTLKGRILGPFFNNGTPTGSMSQGIYLGNGDQDNYLKIVLNANGGAGGIQVVYENAGVATTKQYAITGGIPGSTLDLILKFNPATNSVQAGYSSNSGAVINVGTPIVVSGAVLAALKGQGVLGVGVIATSKGGTPFTATWDYLHLTADPVTAAGDWTIVAPASGAFTGREENAYVQAGDKFYLIGGRGNKPVQEYNPVTKTWTNKAYQPLELHHFQAVTLDGLIYVAGAFTGGYPRETPVPNMYIYNPASNKWHTGPSIPAARRRGAGGAAVHNGKIYLVSGITDGHWAGWVKWFDEYDPATGEWKTLPDAPHARDHVQVTVVNNKLYVAGGRRSSAATNQDFNFTVPEVDVYDFATGTWTTLPAASNIPTPRSGAANVVVGDEVIVIGGETATQVKAHNETEALNVHTHTWRTLDTLETGRHGTQAIATNGSIYIATGAGNRGGTPILTTQEVFHFYGPTTPDGTPLTQSQLSVPTTLNVGSAYLNNTAEKALVLTNTSGNQALLVSSITVTGSAAFGFTAPMELPFVIPAGGSVTINVTFTPTAAGAQTANLVVAHSGSNASTTTVLNASGGTDGSNEPPVGDAGPDKTITLPTSSVVLNGSGSDASGTIASYAWTQVSGPNTATFSSKTVAAPTVSGLVQGTYVFQLVVKDNDGASSAPDQVTVTVNGAATGGGGGGAVVHRINAGGPQLTTSIGTFVADKNFAPTPGRTTTVTSAIANTTDDALYQTERWGSTFSYALPVANGQYEVVLHFAELTATTAGRRVFDVSIEGVKKLDNYDIFAKVGALTATKETFTVNVTDGTLNLYFSSLAADGGKTYAKISAIEVLNPTPNAAPVANAGPDNTVTLPANSVTLNGSGTDTDGTIASYSWTQVSGPGTATFSNTSVAAPTVSGLVAGTYLFALVVTDNNGAASVADQVGILVNPAPTGVSTYRINAGGAQVTNSIGTFSADNYYSSTSGGAHSNVVAINGTTDDAIYQSERWGYNFGYAFPVPSGSYKVVLHFAEIYHTAAGNRIFDVALEGTRVLDNYDIVAKVGAFTATTETFTVSVTDGTLNLQFSALTGEGGKDNAKVSAIEIIPVTSSTNMAPKANAGADKAITLPTSSVMLQGTVKDADGTVVSVLWSQVSGPNTASFSSKTILKPTVSGLVAGTYKFALVCTDNAGAQSVADEMLVVVSPAAVTRMGSTTPETGTALAKGGVTETSETDDVRMKVYPNPTPTGPVQLVFSKPVQGELTYTLHAPNGTRVLAERKVLAGPTSMLTIHMGRATQSSGIYFLEVVVGKRRETIQIMVTNR</sequence>
<feature type="region of interest" description="Disordered" evidence="14">
    <location>
        <begin position="542"/>
        <end position="592"/>
    </location>
</feature>
<evidence type="ECO:0000256" key="11">
    <source>
        <dbReference type="ARBA" id="ARBA00023136"/>
    </source>
</evidence>
<protein>
    <recommendedName>
        <fullName evidence="16">PKD/Chitinase domain-containing protein</fullName>
    </recommendedName>
</protein>
<dbReference type="PANTHER" id="PTHR13460:SF0">
    <property type="entry name" value="MALECTIN"/>
    <property type="match status" value="1"/>
</dbReference>
<feature type="signal peptide" evidence="15">
    <location>
        <begin position="1"/>
        <end position="28"/>
    </location>
</feature>
<feature type="compositionally biased region" description="Basic and acidic residues" evidence="14">
    <location>
        <begin position="576"/>
        <end position="585"/>
    </location>
</feature>
<evidence type="ECO:0000256" key="7">
    <source>
        <dbReference type="ARBA" id="ARBA00022729"/>
    </source>
</evidence>
<evidence type="ECO:0000256" key="10">
    <source>
        <dbReference type="ARBA" id="ARBA00022989"/>
    </source>
</evidence>
<dbReference type="NCBIfam" id="NF012200">
    <property type="entry name" value="choice_anch_D"/>
    <property type="match status" value="1"/>
</dbReference>
<dbReference type="EMBL" id="BAABGY010000016">
    <property type="protein sequence ID" value="GAA4341533.1"/>
    <property type="molecule type" value="Genomic_DNA"/>
</dbReference>
<dbReference type="InterPro" id="IPR021720">
    <property type="entry name" value="Malectin_dom"/>
</dbReference>
<keyword evidence="8" id="KW-0677">Repeat</keyword>
<feature type="region of interest" description="Disordered" evidence="14">
    <location>
        <begin position="1265"/>
        <end position="1284"/>
    </location>
</feature>
<keyword evidence="7 15" id="KW-0732">Signal</keyword>
<evidence type="ECO:0000256" key="5">
    <source>
        <dbReference type="ARBA" id="ARBA00022490"/>
    </source>
</evidence>
<comment type="caution">
    <text evidence="17">The sequence shown here is derived from an EMBL/GenBank/DDBJ whole genome shotgun (WGS) entry which is preliminary data.</text>
</comment>
<evidence type="ECO:0000256" key="3">
    <source>
        <dbReference type="ARBA" id="ARBA00009141"/>
    </source>
</evidence>
<dbReference type="Pfam" id="PF24981">
    <property type="entry name" value="Beta-prop_ATRN-LZTR1"/>
    <property type="match status" value="1"/>
</dbReference>
<feature type="domain" description="PKD/Chitinase" evidence="16">
    <location>
        <begin position="1278"/>
        <end position="1367"/>
    </location>
</feature>
<accession>A0ABP8HMY8</accession>
<dbReference type="SUPFAM" id="SSF50952">
    <property type="entry name" value="Soluble quinoprotein glucose dehydrogenase"/>
    <property type="match status" value="1"/>
</dbReference>
<name>A0ABP8HMY8_9BACT</name>
<dbReference type="SUPFAM" id="SSF49785">
    <property type="entry name" value="Galactose-binding domain-like"/>
    <property type="match status" value="2"/>
</dbReference>
<dbReference type="SUPFAM" id="SSF103647">
    <property type="entry name" value="TSP type-3 repeat"/>
    <property type="match status" value="1"/>
</dbReference>
<dbReference type="SMART" id="SM00089">
    <property type="entry name" value="PKD"/>
    <property type="match status" value="3"/>
</dbReference>
<feature type="domain" description="PKD/Chitinase" evidence="16">
    <location>
        <begin position="1787"/>
        <end position="1876"/>
    </location>
</feature>
<dbReference type="InterPro" id="IPR011042">
    <property type="entry name" value="6-blade_b-propeller_TolB-like"/>
</dbReference>
<evidence type="ECO:0000256" key="12">
    <source>
        <dbReference type="ARBA" id="ARBA00023180"/>
    </source>
</evidence>
<keyword evidence="5" id="KW-0963">Cytoplasm</keyword>
<dbReference type="PANTHER" id="PTHR13460">
    <property type="match status" value="1"/>
</dbReference>
<evidence type="ECO:0000256" key="1">
    <source>
        <dbReference type="ARBA" id="ARBA00004115"/>
    </source>
</evidence>
<feature type="compositionally biased region" description="Polar residues" evidence="14">
    <location>
        <begin position="564"/>
        <end position="573"/>
    </location>
</feature>
<reference evidence="18" key="1">
    <citation type="journal article" date="2019" name="Int. J. Syst. Evol. Microbiol.">
        <title>The Global Catalogue of Microorganisms (GCM) 10K type strain sequencing project: providing services to taxonomists for standard genome sequencing and annotation.</title>
        <authorList>
            <consortium name="The Broad Institute Genomics Platform"/>
            <consortium name="The Broad Institute Genome Sequencing Center for Infectious Disease"/>
            <person name="Wu L."/>
            <person name="Ma J."/>
        </authorList>
    </citation>
    <scope>NUCLEOTIDE SEQUENCE [LARGE SCALE GENOMIC DNA]</scope>
    <source>
        <strain evidence="18">JCM 17919</strain>
    </source>
</reference>
<dbReference type="InterPro" id="IPR006652">
    <property type="entry name" value="Kelch_1"/>
</dbReference>
<keyword evidence="12" id="KW-0325">Glycoprotein</keyword>
<evidence type="ECO:0000313" key="18">
    <source>
        <dbReference type="Proteomes" id="UP001501725"/>
    </source>
</evidence>
<dbReference type="SUPFAM" id="SSF49299">
    <property type="entry name" value="PKD domain"/>
    <property type="match status" value="3"/>
</dbReference>
<keyword evidence="4" id="KW-0880">Kelch repeat</keyword>
<evidence type="ECO:0000256" key="8">
    <source>
        <dbReference type="ARBA" id="ARBA00022737"/>
    </source>
</evidence>
<dbReference type="SUPFAM" id="SSF117281">
    <property type="entry name" value="Kelch motif"/>
    <property type="match status" value="1"/>
</dbReference>
<evidence type="ECO:0000256" key="4">
    <source>
        <dbReference type="ARBA" id="ARBA00022441"/>
    </source>
</evidence>
<dbReference type="RefSeq" id="WP_345257690.1">
    <property type="nucleotide sequence ID" value="NZ_BAABGY010000016.1"/>
</dbReference>
<dbReference type="Pfam" id="PF15780">
    <property type="entry name" value="ASH"/>
    <property type="match status" value="1"/>
</dbReference>
<dbReference type="Gene3D" id="4.10.1080.10">
    <property type="entry name" value="TSP type-3 repeat"/>
    <property type="match status" value="1"/>
</dbReference>
<evidence type="ECO:0000256" key="15">
    <source>
        <dbReference type="SAM" id="SignalP"/>
    </source>
</evidence>
<dbReference type="Gene3D" id="2.60.40.10">
    <property type="entry name" value="Immunoglobulins"/>
    <property type="match status" value="4"/>
</dbReference>
<dbReference type="Gene3D" id="2.120.10.80">
    <property type="entry name" value="Kelch-type beta propeller"/>
    <property type="match status" value="2"/>
</dbReference>
<feature type="chain" id="PRO_5045628308" description="PKD/Chitinase domain-containing protein" evidence="15">
    <location>
        <begin position="29"/>
        <end position="1992"/>
    </location>
</feature>
<comment type="subcellular location">
    <subcellularLocation>
        <location evidence="2">Cytoplasm</location>
    </subcellularLocation>
    <subcellularLocation>
        <location evidence="1">Endoplasmic reticulum membrane</location>
        <topology evidence="1">Single-pass type I membrane protein</topology>
    </subcellularLocation>
</comment>
<evidence type="ECO:0000256" key="14">
    <source>
        <dbReference type="SAM" id="MobiDB-lite"/>
    </source>
</evidence>
<dbReference type="InterPro" id="IPR035986">
    <property type="entry name" value="PKD_dom_sf"/>
</dbReference>
<evidence type="ECO:0000256" key="13">
    <source>
        <dbReference type="ARBA" id="ARBA00023277"/>
    </source>
</evidence>
<dbReference type="InterPro" id="IPR022409">
    <property type="entry name" value="PKD/Chitinase_dom"/>
</dbReference>
<proteinExistence type="inferred from homology"/>
<keyword evidence="18" id="KW-1185">Reference proteome</keyword>
<evidence type="ECO:0000313" key="17">
    <source>
        <dbReference type="EMBL" id="GAA4341533.1"/>
    </source>
</evidence>
<dbReference type="Gene3D" id="2.60.120.430">
    <property type="entry name" value="Galactose-binding lectin"/>
    <property type="match status" value="2"/>
</dbReference>
<dbReference type="InterPro" id="IPR056737">
    <property type="entry name" value="Beta-prop_ATRN-MKLN-like"/>
</dbReference>
<keyword evidence="11" id="KW-0472">Membrane</keyword>
<dbReference type="Pfam" id="PF22352">
    <property type="entry name" value="K319L-like_PKD"/>
    <property type="match status" value="3"/>
</dbReference>
<dbReference type="InterPro" id="IPR008979">
    <property type="entry name" value="Galactose-bd-like_sf"/>
</dbReference>
<dbReference type="SMART" id="SM00612">
    <property type="entry name" value="Kelch"/>
    <property type="match status" value="5"/>
</dbReference>
<evidence type="ECO:0000259" key="16">
    <source>
        <dbReference type="SMART" id="SM00089"/>
    </source>
</evidence>
<dbReference type="InterPro" id="IPR013783">
    <property type="entry name" value="Ig-like_fold"/>
</dbReference>
<organism evidence="17 18">
    <name type="scientific">Flaviaesturariibacter amylovorans</name>
    <dbReference type="NCBI Taxonomy" id="1084520"/>
    <lineage>
        <taxon>Bacteria</taxon>
        <taxon>Pseudomonadati</taxon>
        <taxon>Bacteroidota</taxon>
        <taxon>Chitinophagia</taxon>
        <taxon>Chitinophagales</taxon>
        <taxon>Chitinophagaceae</taxon>
        <taxon>Flaviaestuariibacter</taxon>
    </lineage>
</organism>
<dbReference type="Proteomes" id="UP001501725">
    <property type="component" value="Unassembled WGS sequence"/>
</dbReference>
<dbReference type="InterPro" id="IPR015915">
    <property type="entry name" value="Kelch-typ_b-propeller"/>
</dbReference>
<evidence type="ECO:0000256" key="6">
    <source>
        <dbReference type="ARBA" id="ARBA00022692"/>
    </source>
</evidence>
<evidence type="ECO:0000256" key="2">
    <source>
        <dbReference type="ARBA" id="ARBA00004496"/>
    </source>
</evidence>
<keyword evidence="9" id="KW-0256">Endoplasmic reticulum</keyword>
<dbReference type="InterPro" id="IPR039155">
    <property type="entry name" value="MLEC"/>
</dbReference>
<dbReference type="InterPro" id="IPR011041">
    <property type="entry name" value="Quinoprot_gluc/sorb_DH_b-prop"/>
</dbReference>